<feature type="compositionally biased region" description="Polar residues" evidence="1">
    <location>
        <begin position="154"/>
        <end position="165"/>
    </location>
</feature>
<dbReference type="EMBL" id="BMAT01005910">
    <property type="protein sequence ID" value="GFS02276.1"/>
    <property type="molecule type" value="Genomic_DNA"/>
</dbReference>
<dbReference type="AlphaFoldDB" id="A0AAV4HZZ8"/>
<feature type="compositionally biased region" description="Polar residues" evidence="1">
    <location>
        <begin position="125"/>
        <end position="134"/>
    </location>
</feature>
<feature type="transmembrane region" description="Helical" evidence="2">
    <location>
        <begin position="79"/>
        <end position="100"/>
    </location>
</feature>
<evidence type="ECO:0000313" key="3">
    <source>
        <dbReference type="EMBL" id="GFS02276.1"/>
    </source>
</evidence>
<accession>A0AAV4HZZ8</accession>
<evidence type="ECO:0000256" key="1">
    <source>
        <dbReference type="SAM" id="MobiDB-lite"/>
    </source>
</evidence>
<keyword evidence="3" id="KW-0675">Receptor</keyword>
<evidence type="ECO:0000256" key="2">
    <source>
        <dbReference type="SAM" id="Phobius"/>
    </source>
</evidence>
<dbReference type="Proteomes" id="UP000762676">
    <property type="component" value="Unassembled WGS sequence"/>
</dbReference>
<proteinExistence type="predicted"/>
<keyword evidence="2" id="KW-0472">Membrane</keyword>
<feature type="region of interest" description="Disordered" evidence="1">
    <location>
        <begin position="114"/>
        <end position="165"/>
    </location>
</feature>
<keyword evidence="4" id="KW-1185">Reference proteome</keyword>
<protein>
    <submittedName>
        <fullName evidence="3">Receptor-type tyrosine-protein phosphatase U</fullName>
    </submittedName>
</protein>
<sequence length="165" mass="17892">MKGLAQIFNVSVLFRLSTLSFVIADCPPRTYGANCSFVCSSECLDGLCDHVTGNCSLCGQGYHGHDCETGKRGSYSPNYWPVAVGLVISLVILAVVFWRCRKMVVEHKRSAFRPAPSSDWEREGCNSSADQLSSPAADRRPTLRKTGSIDKSLDTGTPLSNATVL</sequence>
<dbReference type="Gene3D" id="2.170.300.10">
    <property type="entry name" value="Tie2 ligand-binding domain superfamily"/>
    <property type="match status" value="1"/>
</dbReference>
<keyword evidence="2" id="KW-1133">Transmembrane helix</keyword>
<name>A0AAV4HZZ8_9GAST</name>
<feature type="compositionally biased region" description="Basic and acidic residues" evidence="1">
    <location>
        <begin position="137"/>
        <end position="153"/>
    </location>
</feature>
<evidence type="ECO:0000313" key="4">
    <source>
        <dbReference type="Proteomes" id="UP000762676"/>
    </source>
</evidence>
<comment type="caution">
    <text evidence="3">The sequence shown here is derived from an EMBL/GenBank/DDBJ whole genome shotgun (WGS) entry which is preliminary data.</text>
</comment>
<reference evidence="3 4" key="1">
    <citation type="journal article" date="2021" name="Elife">
        <title>Chloroplast acquisition without the gene transfer in kleptoplastic sea slugs, Plakobranchus ocellatus.</title>
        <authorList>
            <person name="Maeda T."/>
            <person name="Takahashi S."/>
            <person name="Yoshida T."/>
            <person name="Shimamura S."/>
            <person name="Takaki Y."/>
            <person name="Nagai Y."/>
            <person name="Toyoda A."/>
            <person name="Suzuki Y."/>
            <person name="Arimoto A."/>
            <person name="Ishii H."/>
            <person name="Satoh N."/>
            <person name="Nishiyama T."/>
            <person name="Hasebe M."/>
            <person name="Maruyama T."/>
            <person name="Minagawa J."/>
            <person name="Obokata J."/>
            <person name="Shigenobu S."/>
        </authorList>
    </citation>
    <scope>NUCLEOTIDE SEQUENCE [LARGE SCALE GENOMIC DNA]</scope>
</reference>
<gene>
    <name evidence="3" type="ORF">ElyMa_002860100</name>
</gene>
<keyword evidence="2" id="KW-0812">Transmembrane</keyword>
<organism evidence="3 4">
    <name type="scientific">Elysia marginata</name>
    <dbReference type="NCBI Taxonomy" id="1093978"/>
    <lineage>
        <taxon>Eukaryota</taxon>
        <taxon>Metazoa</taxon>
        <taxon>Spiralia</taxon>
        <taxon>Lophotrochozoa</taxon>
        <taxon>Mollusca</taxon>
        <taxon>Gastropoda</taxon>
        <taxon>Heterobranchia</taxon>
        <taxon>Euthyneura</taxon>
        <taxon>Panpulmonata</taxon>
        <taxon>Sacoglossa</taxon>
        <taxon>Placobranchoidea</taxon>
        <taxon>Plakobranchidae</taxon>
        <taxon>Elysia</taxon>
    </lineage>
</organism>